<evidence type="ECO:0000313" key="2">
    <source>
        <dbReference type="Proteomes" id="UP001055811"/>
    </source>
</evidence>
<sequence>MGPKTQNLALITVLILLSMTFKESGGCRLLGGGFEESWMKTGNLFLSSLQKGPVRPPGNGCDSTGNGGSSCIGSKKIVGGHHGGALPPPPPLIPSLTHAYPQHMVQFGATDDGK</sequence>
<name>A0ACB9GXI8_CICIN</name>
<protein>
    <submittedName>
        <fullName evidence="1">Uncharacterized protein</fullName>
    </submittedName>
</protein>
<dbReference type="Proteomes" id="UP001055811">
    <property type="component" value="Linkage Group LG01"/>
</dbReference>
<organism evidence="1 2">
    <name type="scientific">Cichorium intybus</name>
    <name type="common">Chicory</name>
    <dbReference type="NCBI Taxonomy" id="13427"/>
    <lineage>
        <taxon>Eukaryota</taxon>
        <taxon>Viridiplantae</taxon>
        <taxon>Streptophyta</taxon>
        <taxon>Embryophyta</taxon>
        <taxon>Tracheophyta</taxon>
        <taxon>Spermatophyta</taxon>
        <taxon>Magnoliopsida</taxon>
        <taxon>eudicotyledons</taxon>
        <taxon>Gunneridae</taxon>
        <taxon>Pentapetalae</taxon>
        <taxon>asterids</taxon>
        <taxon>campanulids</taxon>
        <taxon>Asterales</taxon>
        <taxon>Asteraceae</taxon>
        <taxon>Cichorioideae</taxon>
        <taxon>Cichorieae</taxon>
        <taxon>Cichoriinae</taxon>
        <taxon>Cichorium</taxon>
    </lineage>
</organism>
<evidence type="ECO:0000313" key="1">
    <source>
        <dbReference type="EMBL" id="KAI3787810.1"/>
    </source>
</evidence>
<accession>A0ACB9GXI8</accession>
<gene>
    <name evidence="1" type="ORF">L2E82_00255</name>
</gene>
<reference evidence="2" key="1">
    <citation type="journal article" date="2022" name="Mol. Ecol. Resour.">
        <title>The genomes of chicory, endive, great burdock and yacon provide insights into Asteraceae palaeo-polyploidization history and plant inulin production.</title>
        <authorList>
            <person name="Fan W."/>
            <person name="Wang S."/>
            <person name="Wang H."/>
            <person name="Wang A."/>
            <person name="Jiang F."/>
            <person name="Liu H."/>
            <person name="Zhao H."/>
            <person name="Xu D."/>
            <person name="Zhang Y."/>
        </authorList>
    </citation>
    <scope>NUCLEOTIDE SEQUENCE [LARGE SCALE GENOMIC DNA]</scope>
    <source>
        <strain evidence="2">cv. Punajuju</strain>
    </source>
</reference>
<proteinExistence type="predicted"/>
<comment type="caution">
    <text evidence="1">The sequence shown here is derived from an EMBL/GenBank/DDBJ whole genome shotgun (WGS) entry which is preliminary data.</text>
</comment>
<dbReference type="EMBL" id="CM042009">
    <property type="protein sequence ID" value="KAI3787810.1"/>
    <property type="molecule type" value="Genomic_DNA"/>
</dbReference>
<keyword evidence="2" id="KW-1185">Reference proteome</keyword>
<reference evidence="1 2" key="2">
    <citation type="journal article" date="2022" name="Mol. Ecol. Resour.">
        <title>The genomes of chicory, endive, great burdock and yacon provide insights into Asteraceae paleo-polyploidization history and plant inulin production.</title>
        <authorList>
            <person name="Fan W."/>
            <person name="Wang S."/>
            <person name="Wang H."/>
            <person name="Wang A."/>
            <person name="Jiang F."/>
            <person name="Liu H."/>
            <person name="Zhao H."/>
            <person name="Xu D."/>
            <person name="Zhang Y."/>
        </authorList>
    </citation>
    <scope>NUCLEOTIDE SEQUENCE [LARGE SCALE GENOMIC DNA]</scope>
    <source>
        <strain evidence="2">cv. Punajuju</strain>
        <tissue evidence="1">Leaves</tissue>
    </source>
</reference>